<sequence>MNSGPPQSTATRTIISQNAKLQSFRNRFQPQWPELQFAVVPAERPVQHGPAIVSNSSPATALQSTALQTPQNWQPSPFSSVPAPLQSTDPLHPEDHYWRQPRSVEVQSSALAALRHHFQFGLSVLTPTAMSALMELEINLDDANLPTNKLLFDSRRPLDPTSAQGPYVSLDSDAGSTDAALTEVAAKTMFRAREARLHSSMNGLAGLISPLVECAECVQLGAQIEAQTKEIADLNSQNAVQSTAVEALTDSVRALTDEVKKLKTMSKMLLELAVGDPRETKRSRGMQQADQQPLAQTIDLLRAQLTLFNEPELEEKPHPSVIEQVRGQNQQVDGNQRSTQLTGRQQSSQLNANSELVVEIVKPGDLRAMEEELAAILRRR</sequence>
<evidence type="ECO:0000313" key="3">
    <source>
        <dbReference type="EMBL" id="EGZ21441.1"/>
    </source>
</evidence>
<dbReference type="KEGG" id="psoj:PHYSODRAFT_299167"/>
<dbReference type="AlphaFoldDB" id="G4Z2L2"/>
<reference evidence="3 4" key="1">
    <citation type="journal article" date="2006" name="Science">
        <title>Phytophthora genome sequences uncover evolutionary origins and mechanisms of pathogenesis.</title>
        <authorList>
            <person name="Tyler B.M."/>
            <person name="Tripathy S."/>
            <person name="Zhang X."/>
            <person name="Dehal P."/>
            <person name="Jiang R.H."/>
            <person name="Aerts A."/>
            <person name="Arredondo F.D."/>
            <person name="Baxter L."/>
            <person name="Bensasson D."/>
            <person name="Beynon J.L."/>
            <person name="Chapman J."/>
            <person name="Damasceno C.M."/>
            <person name="Dorrance A.E."/>
            <person name="Dou D."/>
            <person name="Dickerman A.W."/>
            <person name="Dubchak I.L."/>
            <person name="Garbelotto M."/>
            <person name="Gijzen M."/>
            <person name="Gordon S.G."/>
            <person name="Govers F."/>
            <person name="Grunwald N.J."/>
            <person name="Huang W."/>
            <person name="Ivors K.L."/>
            <person name="Jones R.W."/>
            <person name="Kamoun S."/>
            <person name="Krampis K."/>
            <person name="Lamour K.H."/>
            <person name="Lee M.K."/>
            <person name="McDonald W.H."/>
            <person name="Medina M."/>
            <person name="Meijer H.J."/>
            <person name="Nordberg E.K."/>
            <person name="Maclean D.J."/>
            <person name="Ospina-Giraldo M.D."/>
            <person name="Morris P.F."/>
            <person name="Phuntumart V."/>
            <person name="Putnam N.H."/>
            <person name="Rash S."/>
            <person name="Rose J.K."/>
            <person name="Sakihama Y."/>
            <person name="Salamov A.A."/>
            <person name="Savidor A."/>
            <person name="Scheuring C.F."/>
            <person name="Smith B.M."/>
            <person name="Sobral B.W."/>
            <person name="Terry A."/>
            <person name="Torto-Alalibo T.A."/>
            <person name="Win J."/>
            <person name="Xu Z."/>
            <person name="Zhang H."/>
            <person name="Grigoriev I.V."/>
            <person name="Rokhsar D.S."/>
            <person name="Boore J.L."/>
        </authorList>
    </citation>
    <scope>NUCLEOTIDE SEQUENCE [LARGE SCALE GENOMIC DNA]</scope>
    <source>
        <strain evidence="3 4">P6497</strain>
    </source>
</reference>
<keyword evidence="4" id="KW-1185">Reference proteome</keyword>
<evidence type="ECO:0000256" key="1">
    <source>
        <dbReference type="SAM" id="Coils"/>
    </source>
</evidence>
<keyword evidence="1" id="KW-0175">Coiled coil</keyword>
<gene>
    <name evidence="3" type="ORF">PHYSODRAFT_299167</name>
</gene>
<dbReference type="EMBL" id="JH159153">
    <property type="protein sequence ID" value="EGZ21441.1"/>
    <property type="molecule type" value="Genomic_DNA"/>
</dbReference>
<feature type="compositionally biased region" description="Polar residues" evidence="2">
    <location>
        <begin position="63"/>
        <end position="89"/>
    </location>
</feature>
<evidence type="ECO:0000313" key="4">
    <source>
        <dbReference type="Proteomes" id="UP000002640"/>
    </source>
</evidence>
<protein>
    <submittedName>
        <fullName evidence="3">Uncharacterized protein</fullName>
    </submittedName>
</protein>
<dbReference type="Proteomes" id="UP000002640">
    <property type="component" value="Unassembled WGS sequence"/>
</dbReference>
<dbReference type="GeneID" id="20641705"/>
<feature type="coiled-coil region" evidence="1">
    <location>
        <begin position="217"/>
        <end position="265"/>
    </location>
</feature>
<accession>G4Z2L2</accession>
<dbReference type="InParanoid" id="G4Z2L2"/>
<dbReference type="RefSeq" id="XP_009524158.1">
    <property type="nucleotide sequence ID" value="XM_009525863.1"/>
</dbReference>
<organism evidence="3 4">
    <name type="scientific">Phytophthora sojae (strain P6497)</name>
    <name type="common">Soybean stem and root rot agent</name>
    <name type="synonym">Phytophthora megasperma f. sp. glycines</name>
    <dbReference type="NCBI Taxonomy" id="1094619"/>
    <lineage>
        <taxon>Eukaryota</taxon>
        <taxon>Sar</taxon>
        <taxon>Stramenopiles</taxon>
        <taxon>Oomycota</taxon>
        <taxon>Peronosporomycetes</taxon>
        <taxon>Peronosporales</taxon>
        <taxon>Peronosporaceae</taxon>
        <taxon>Phytophthora</taxon>
    </lineage>
</organism>
<feature type="region of interest" description="Disordered" evidence="2">
    <location>
        <begin position="330"/>
        <end position="349"/>
    </location>
</feature>
<dbReference type="SMR" id="G4Z2L2"/>
<feature type="region of interest" description="Disordered" evidence="2">
    <location>
        <begin position="63"/>
        <end position="96"/>
    </location>
</feature>
<proteinExistence type="predicted"/>
<name>G4Z2L2_PHYSP</name>
<evidence type="ECO:0000256" key="2">
    <source>
        <dbReference type="SAM" id="MobiDB-lite"/>
    </source>
</evidence>